<reference evidence="1 2" key="1">
    <citation type="submission" date="2018-06" db="EMBL/GenBank/DDBJ databases">
        <title>Genomic Encyclopedia of Archaeal and Bacterial Type Strains, Phase II (KMG-II): from individual species to whole genera.</title>
        <authorList>
            <person name="Goeker M."/>
        </authorList>
    </citation>
    <scope>NUCLEOTIDE SEQUENCE [LARGE SCALE GENOMIC DNA]</scope>
    <source>
        <strain evidence="1 2">DSM 29821</strain>
    </source>
</reference>
<name>A0A327VSC6_9BACT</name>
<evidence type="ECO:0000313" key="2">
    <source>
        <dbReference type="Proteomes" id="UP000249819"/>
    </source>
</evidence>
<accession>A0A327VSC6</accession>
<comment type="caution">
    <text evidence="1">The sequence shown here is derived from an EMBL/GenBank/DDBJ whole genome shotgun (WGS) entry which is preliminary data.</text>
</comment>
<proteinExistence type="predicted"/>
<dbReference type="Proteomes" id="UP000249819">
    <property type="component" value="Unassembled WGS sequence"/>
</dbReference>
<organism evidence="1 2">
    <name type="scientific">Chitinophaga dinghuensis</name>
    <dbReference type="NCBI Taxonomy" id="1539050"/>
    <lineage>
        <taxon>Bacteria</taxon>
        <taxon>Pseudomonadati</taxon>
        <taxon>Bacteroidota</taxon>
        <taxon>Chitinophagia</taxon>
        <taxon>Chitinophagales</taxon>
        <taxon>Chitinophagaceae</taxon>
        <taxon>Chitinophaga</taxon>
    </lineage>
</organism>
<evidence type="ECO:0000313" key="1">
    <source>
        <dbReference type="EMBL" id="RAJ78947.1"/>
    </source>
</evidence>
<dbReference type="RefSeq" id="WP_111593433.1">
    <property type="nucleotide sequence ID" value="NZ_QLMA01000006.1"/>
</dbReference>
<dbReference type="AlphaFoldDB" id="A0A327VSC6"/>
<gene>
    <name evidence="1" type="ORF">CLV59_1066</name>
</gene>
<protein>
    <submittedName>
        <fullName evidence="1">Uncharacterized protein</fullName>
    </submittedName>
</protein>
<dbReference type="EMBL" id="QLMA01000006">
    <property type="protein sequence ID" value="RAJ78947.1"/>
    <property type="molecule type" value="Genomic_DNA"/>
</dbReference>
<keyword evidence="2" id="KW-1185">Reference proteome</keyword>
<sequence length="137" mass="14230">MSSLPFASITVIATNSTGQGNITFSTFNFFQNGSLLPGSYPPIILPTLADGATDTILQSYFQEQIVNGAKVASPCSGTAIFNLPAGPSLTISWNLTAMDGGSMPTIVPGPGYYVAGATNPTISGANYTFNINIELQE</sequence>